<evidence type="ECO:0000313" key="1">
    <source>
        <dbReference type="EMBL" id="KAH7909622.1"/>
    </source>
</evidence>
<evidence type="ECO:0000313" key="2">
    <source>
        <dbReference type="Proteomes" id="UP000790377"/>
    </source>
</evidence>
<organism evidence="1 2">
    <name type="scientific">Hygrophoropsis aurantiaca</name>
    <dbReference type="NCBI Taxonomy" id="72124"/>
    <lineage>
        <taxon>Eukaryota</taxon>
        <taxon>Fungi</taxon>
        <taxon>Dikarya</taxon>
        <taxon>Basidiomycota</taxon>
        <taxon>Agaricomycotina</taxon>
        <taxon>Agaricomycetes</taxon>
        <taxon>Agaricomycetidae</taxon>
        <taxon>Boletales</taxon>
        <taxon>Coniophorineae</taxon>
        <taxon>Hygrophoropsidaceae</taxon>
        <taxon>Hygrophoropsis</taxon>
    </lineage>
</organism>
<proteinExistence type="predicted"/>
<reference evidence="1" key="1">
    <citation type="journal article" date="2021" name="New Phytol.">
        <title>Evolutionary innovations through gain and loss of genes in the ectomycorrhizal Boletales.</title>
        <authorList>
            <person name="Wu G."/>
            <person name="Miyauchi S."/>
            <person name="Morin E."/>
            <person name="Kuo A."/>
            <person name="Drula E."/>
            <person name="Varga T."/>
            <person name="Kohler A."/>
            <person name="Feng B."/>
            <person name="Cao Y."/>
            <person name="Lipzen A."/>
            <person name="Daum C."/>
            <person name="Hundley H."/>
            <person name="Pangilinan J."/>
            <person name="Johnson J."/>
            <person name="Barry K."/>
            <person name="LaButti K."/>
            <person name="Ng V."/>
            <person name="Ahrendt S."/>
            <person name="Min B."/>
            <person name="Choi I.G."/>
            <person name="Park H."/>
            <person name="Plett J.M."/>
            <person name="Magnuson J."/>
            <person name="Spatafora J.W."/>
            <person name="Nagy L.G."/>
            <person name="Henrissat B."/>
            <person name="Grigoriev I.V."/>
            <person name="Yang Z.L."/>
            <person name="Xu J."/>
            <person name="Martin F.M."/>
        </authorList>
    </citation>
    <scope>NUCLEOTIDE SEQUENCE</scope>
    <source>
        <strain evidence="1">ATCC 28755</strain>
    </source>
</reference>
<sequence length="685" mass="75019">MTTTTTSASSIGSVNMGLAVPPFTPHAISVSLPTWRDNVDYEAGDKRVLDSMVSGYPRFFIHLRIRKLARICEQKFGASGELCLLFPSKKAADHCRAFMLDRATQEGVATNPYVRLVQYLICPEDTAGESPGIHQKARPHSSASTQSVELHIVLFPSDLFPVAKQFWQHTGMGISSRLADHCLSLLPDEHSPSHTPLPSSPISPKPTFRTPNKHYSVKHSPKTPSLGESRTPAFILQAQLNPSEPLSKDQDTYLEERYGRNLPLSAGTYAKRALRRRIAGVLVRDNADDGPGGPSAGAQDAQTGPSSRGVQDVTEDDVYLYPTGMTAIWNAHQLVLGARPPAKSVCFGFPYTDTLKILQKWGPGCHFLGHGLDSDIDTLETILATETASSASSTSTPPVLALFTEFPSNPLLRSANLPRLRALADKYDFLLVVDETIGNFVNVEVLPYADIVVSSLTKIFSGDANAMGGRCVIFRSSRIFIRTTFDDTSGPNKHAYSLVLNPKGRHYTTLKAHMRTAYEDIFFSEDALFVERNSRDFAQRIKIIDANTHAVCSFLYSRSVSSPNPPPSPAVKQVFYPTYITPEHYNACRLPEGGFGGLFSLTFTSLAASEAFFDALPCYKGPSLGTNFTLACPYTILAHFTELPWAAEYGVEEGLVRISVGMEGKELLLRDFEIALRAAEAVVCN</sequence>
<keyword evidence="1" id="KW-0808">Transferase</keyword>
<accession>A0ACB8A975</accession>
<comment type="caution">
    <text evidence="1">The sequence shown here is derived from an EMBL/GenBank/DDBJ whole genome shotgun (WGS) entry which is preliminary data.</text>
</comment>
<dbReference type="EMBL" id="MU267750">
    <property type="protein sequence ID" value="KAH7909622.1"/>
    <property type="molecule type" value="Genomic_DNA"/>
</dbReference>
<name>A0ACB8A975_9AGAM</name>
<protein>
    <submittedName>
        <fullName evidence="1">Pyridoxal phosphate-dependent transferase</fullName>
    </submittedName>
</protein>
<keyword evidence="2" id="KW-1185">Reference proteome</keyword>
<gene>
    <name evidence="1" type="ORF">BJ138DRAFT_1127558</name>
</gene>
<dbReference type="Proteomes" id="UP000790377">
    <property type="component" value="Unassembled WGS sequence"/>
</dbReference>